<dbReference type="HAMAP" id="MF_00184">
    <property type="entry name" value="Thr_tRNA_synth"/>
    <property type="match status" value="1"/>
</dbReference>
<keyword evidence="11 14" id="KW-0648">Protein biosynthesis</keyword>
<dbReference type="FunFam" id="3.30.54.20:FF:000003">
    <property type="entry name" value="Threonine--tRNA ligase"/>
    <property type="match status" value="1"/>
</dbReference>
<reference evidence="18 19" key="1">
    <citation type="submission" date="2018-10" db="EMBL/GenBank/DDBJ databases">
        <title>Kocuria sp. M5W7-7, whole genome shotgun sequence.</title>
        <authorList>
            <person name="Tuo L."/>
        </authorList>
    </citation>
    <scope>NUCLEOTIDE SEQUENCE [LARGE SCALE GENOMIC DNA]</scope>
    <source>
        <strain evidence="18 19">M5W7-7</strain>
    </source>
</reference>
<evidence type="ECO:0000256" key="6">
    <source>
        <dbReference type="ARBA" id="ARBA00022723"/>
    </source>
</evidence>
<organism evidence="18 19">
    <name type="scientific">Kocuria soli</name>
    <dbReference type="NCBI Taxonomy" id="2485125"/>
    <lineage>
        <taxon>Bacteria</taxon>
        <taxon>Bacillati</taxon>
        <taxon>Actinomycetota</taxon>
        <taxon>Actinomycetes</taxon>
        <taxon>Micrococcales</taxon>
        <taxon>Micrococcaceae</taxon>
        <taxon>Kocuria</taxon>
    </lineage>
</organism>
<evidence type="ECO:0000256" key="11">
    <source>
        <dbReference type="ARBA" id="ARBA00022917"/>
    </source>
</evidence>
<dbReference type="Pfam" id="PF03129">
    <property type="entry name" value="HGTP_anticodon"/>
    <property type="match status" value="1"/>
</dbReference>
<evidence type="ECO:0000256" key="3">
    <source>
        <dbReference type="ARBA" id="ARBA00022490"/>
    </source>
</evidence>
<feature type="binding site" evidence="14">
    <location>
        <position position="433"/>
    </location>
    <ligand>
        <name>Zn(2+)</name>
        <dbReference type="ChEBI" id="CHEBI:29105"/>
        <note>catalytic</note>
    </ligand>
</feature>
<dbReference type="SMART" id="SM00863">
    <property type="entry name" value="tRNA_SAD"/>
    <property type="match status" value="1"/>
</dbReference>
<dbReference type="GO" id="GO:0000049">
    <property type="term" value="F:tRNA binding"/>
    <property type="evidence" value="ECO:0007669"/>
    <property type="project" value="UniProtKB-KW"/>
</dbReference>
<evidence type="ECO:0000313" key="19">
    <source>
        <dbReference type="Proteomes" id="UP000270616"/>
    </source>
</evidence>
<keyword evidence="10 14" id="KW-0694">RNA-binding</keyword>
<evidence type="ECO:0000256" key="8">
    <source>
        <dbReference type="ARBA" id="ARBA00022833"/>
    </source>
</evidence>
<dbReference type="InterPro" id="IPR012947">
    <property type="entry name" value="tRNA_SAD"/>
</dbReference>
<dbReference type="FunFam" id="3.30.930.10:FF:000019">
    <property type="entry name" value="Threonine--tRNA ligase"/>
    <property type="match status" value="1"/>
</dbReference>
<evidence type="ECO:0000256" key="2">
    <source>
        <dbReference type="ARBA" id="ARBA00008226"/>
    </source>
</evidence>
<feature type="binding site" evidence="14">
    <location>
        <position position="560"/>
    </location>
    <ligand>
        <name>Zn(2+)</name>
        <dbReference type="ChEBI" id="CHEBI:29105"/>
        <note>catalytic</note>
    </ligand>
</feature>
<dbReference type="GO" id="GO:0046872">
    <property type="term" value="F:metal ion binding"/>
    <property type="evidence" value="ECO:0007669"/>
    <property type="project" value="UniProtKB-KW"/>
</dbReference>
<sequence length="709" mass="78621">MSEQVLDSGSPITVVVDGETREVPGGSTAADLYTDNRDVVVAHVNDTLKDLSTPLTDGDTVTRVLISDPEGLEVLRHSTAHVMAQAVQELKQEAKLGIGPYVTDGFYFDFDVEEAFTPEDLKAIEKRMQKIINTTQSFRRRVVTPDEAVAEMAEEPYKLELIGLVHGPGSGSEGSQGGEVESAAEGASQEVGAGELTIYDNVDRKSGEIVWRDLCRGPHLPNTKLIGNGFALMRSAAAYWRGSEKNKQLQRIYGTAWPTKDELKAYKDRLAEAERRDHRRLGTALDLFSFPDDIGSGLAVFHPRGGLIRMEMENLSREQHVKAGYSFVNTPHITKSNLFERSGHLGFYKDGMYPPMHMDEEVDAAGNVTKQGADYYLKPMNCPMHNLVFNSRGRSYRELPLRIFEFGTVYRNEKSGVVHGLTRARGFTQDDAHIYCTREQMKDELSRTLQFVLDLLTAYGLTDFYLELSTRDPEKSIGDDATWEEATNTLAEVAQESGLELVPDPEGAAFYGPKISVQAKDAIGRTWQMSTIQLDFFMPDRFELEYTAADGTRQRPVMIHRALFGSIERFFGVLTEHYAGAFPAWLSPEQVRAIPVADAFDDYLRDVVDRLRTAGVRAELDASSDRFPKKIRTASKDKVPFVLIAGGDDVDAGAVSFRYRDGSQENGVPVEEAIARITAHVQNRVNQDPRPSAVAEDPSVGEAPGSTEA</sequence>
<evidence type="ECO:0000256" key="14">
    <source>
        <dbReference type="HAMAP-Rule" id="MF_00184"/>
    </source>
</evidence>
<dbReference type="InterPro" id="IPR004154">
    <property type="entry name" value="Anticodon-bd"/>
</dbReference>
<accession>A0A3N4AEL6</accession>
<comment type="similarity">
    <text evidence="2 14">Belongs to the class-II aminoacyl-tRNA synthetase family.</text>
</comment>
<dbReference type="InterPro" id="IPR006195">
    <property type="entry name" value="aa-tRNA-synth_II"/>
</dbReference>
<dbReference type="CDD" id="cd00860">
    <property type="entry name" value="ThrRS_anticodon"/>
    <property type="match status" value="1"/>
</dbReference>
<keyword evidence="6 14" id="KW-0479">Metal-binding</keyword>
<comment type="catalytic activity">
    <reaction evidence="13 14">
        <text>tRNA(Thr) + L-threonine + ATP = L-threonyl-tRNA(Thr) + AMP + diphosphate + H(+)</text>
        <dbReference type="Rhea" id="RHEA:24624"/>
        <dbReference type="Rhea" id="RHEA-COMP:9670"/>
        <dbReference type="Rhea" id="RHEA-COMP:9704"/>
        <dbReference type="ChEBI" id="CHEBI:15378"/>
        <dbReference type="ChEBI" id="CHEBI:30616"/>
        <dbReference type="ChEBI" id="CHEBI:33019"/>
        <dbReference type="ChEBI" id="CHEBI:57926"/>
        <dbReference type="ChEBI" id="CHEBI:78442"/>
        <dbReference type="ChEBI" id="CHEBI:78534"/>
        <dbReference type="ChEBI" id="CHEBI:456215"/>
        <dbReference type="EC" id="6.1.1.3"/>
    </reaction>
</comment>
<keyword evidence="4 14" id="KW-0820">tRNA-binding</keyword>
<name>A0A3N4AEL6_9MICC</name>
<dbReference type="Proteomes" id="UP000270616">
    <property type="component" value="Unassembled WGS sequence"/>
</dbReference>
<dbReference type="GO" id="GO:0004829">
    <property type="term" value="F:threonine-tRNA ligase activity"/>
    <property type="evidence" value="ECO:0007669"/>
    <property type="project" value="UniProtKB-UniRule"/>
</dbReference>
<evidence type="ECO:0000256" key="13">
    <source>
        <dbReference type="ARBA" id="ARBA00049515"/>
    </source>
</evidence>
<feature type="binding site" evidence="14">
    <location>
        <position position="382"/>
    </location>
    <ligand>
        <name>Zn(2+)</name>
        <dbReference type="ChEBI" id="CHEBI:29105"/>
        <note>catalytic</note>
    </ligand>
</feature>
<keyword evidence="8 14" id="KW-0862">Zinc</keyword>
<keyword evidence="19" id="KW-1185">Reference proteome</keyword>
<dbReference type="Pfam" id="PF00587">
    <property type="entry name" value="tRNA-synt_2b"/>
    <property type="match status" value="1"/>
</dbReference>
<dbReference type="GO" id="GO:0005737">
    <property type="term" value="C:cytoplasm"/>
    <property type="evidence" value="ECO:0007669"/>
    <property type="project" value="UniProtKB-SubCell"/>
</dbReference>
<dbReference type="PRINTS" id="PR01047">
    <property type="entry name" value="TRNASYNTHTHR"/>
</dbReference>
<feature type="region of interest" description="Disordered" evidence="15">
    <location>
        <begin position="682"/>
        <end position="709"/>
    </location>
</feature>
<dbReference type="AlphaFoldDB" id="A0A3N4AEL6"/>
<dbReference type="InterPro" id="IPR018163">
    <property type="entry name" value="Thr/Ala-tRNA-synth_IIc_edit"/>
</dbReference>
<evidence type="ECO:0000313" key="18">
    <source>
        <dbReference type="EMBL" id="ROZ64693.1"/>
    </source>
</evidence>
<keyword evidence="3 14" id="KW-0963">Cytoplasm</keyword>
<dbReference type="Gene3D" id="3.30.54.20">
    <property type="match status" value="1"/>
</dbReference>
<dbReference type="InterPro" id="IPR002314">
    <property type="entry name" value="aa-tRNA-synt_IIb"/>
</dbReference>
<dbReference type="PANTHER" id="PTHR11451">
    <property type="entry name" value="THREONINE-TRNA LIGASE"/>
    <property type="match status" value="1"/>
</dbReference>
<dbReference type="SUPFAM" id="SSF52954">
    <property type="entry name" value="Class II aaRS ABD-related"/>
    <property type="match status" value="1"/>
</dbReference>
<dbReference type="InterPro" id="IPR004095">
    <property type="entry name" value="TGS"/>
</dbReference>
<evidence type="ECO:0000256" key="4">
    <source>
        <dbReference type="ARBA" id="ARBA00022555"/>
    </source>
</evidence>
<keyword evidence="5 14" id="KW-0436">Ligase</keyword>
<dbReference type="SUPFAM" id="SSF55186">
    <property type="entry name" value="ThrRS/AlaRS common domain"/>
    <property type="match status" value="1"/>
</dbReference>
<feature type="domain" description="Aminoacyl-transfer RNA synthetases class-II family profile" evidence="16">
    <location>
        <begin position="308"/>
        <end position="583"/>
    </location>
</feature>
<dbReference type="Gene3D" id="3.30.980.10">
    <property type="entry name" value="Threonyl-trna Synthetase, Chain A, domain 2"/>
    <property type="match status" value="1"/>
</dbReference>
<evidence type="ECO:0000256" key="12">
    <source>
        <dbReference type="ARBA" id="ARBA00023146"/>
    </source>
</evidence>
<keyword evidence="7 14" id="KW-0547">Nucleotide-binding</keyword>
<evidence type="ECO:0000256" key="5">
    <source>
        <dbReference type="ARBA" id="ARBA00022598"/>
    </source>
</evidence>
<feature type="domain" description="TGS" evidence="17">
    <location>
        <begin position="8"/>
        <end position="65"/>
    </location>
</feature>
<evidence type="ECO:0000256" key="7">
    <source>
        <dbReference type="ARBA" id="ARBA00022741"/>
    </source>
</evidence>
<dbReference type="GO" id="GO:0006435">
    <property type="term" value="P:threonyl-tRNA aminoacylation"/>
    <property type="evidence" value="ECO:0007669"/>
    <property type="project" value="UniProtKB-UniRule"/>
</dbReference>
<dbReference type="InterPro" id="IPR047246">
    <property type="entry name" value="ThrRS_anticodon"/>
</dbReference>
<dbReference type="Pfam" id="PF07973">
    <property type="entry name" value="tRNA_SAD"/>
    <property type="match status" value="1"/>
</dbReference>
<feature type="compositionally biased region" description="Gly residues" evidence="15">
    <location>
        <begin position="168"/>
        <end position="177"/>
    </location>
</feature>
<gene>
    <name evidence="14" type="primary">thrS</name>
    <name evidence="18" type="ORF">EDL96_02310</name>
</gene>
<dbReference type="Gene3D" id="3.40.50.800">
    <property type="entry name" value="Anticodon-binding domain"/>
    <property type="match status" value="1"/>
</dbReference>
<dbReference type="GO" id="GO:0005524">
    <property type="term" value="F:ATP binding"/>
    <property type="evidence" value="ECO:0007669"/>
    <property type="project" value="UniProtKB-UniRule"/>
</dbReference>
<evidence type="ECO:0000256" key="1">
    <source>
        <dbReference type="ARBA" id="ARBA00004496"/>
    </source>
</evidence>
<dbReference type="OrthoDB" id="9802304at2"/>
<dbReference type="CDD" id="cd00771">
    <property type="entry name" value="ThrRS_core"/>
    <property type="match status" value="1"/>
</dbReference>
<dbReference type="Gene3D" id="3.30.930.10">
    <property type="entry name" value="Bira Bifunctional Protein, Domain 2"/>
    <property type="match status" value="1"/>
</dbReference>
<comment type="caution">
    <text evidence="14">Lacks conserved residue(s) required for the propagation of feature annotation.</text>
</comment>
<keyword evidence="9 14" id="KW-0067">ATP-binding</keyword>
<dbReference type="SUPFAM" id="SSF55681">
    <property type="entry name" value="Class II aaRS and biotin synthetases"/>
    <property type="match status" value="1"/>
</dbReference>
<dbReference type="PROSITE" id="PS51880">
    <property type="entry name" value="TGS"/>
    <property type="match status" value="1"/>
</dbReference>
<comment type="subcellular location">
    <subcellularLocation>
        <location evidence="1 14">Cytoplasm</location>
    </subcellularLocation>
</comment>
<evidence type="ECO:0000259" key="16">
    <source>
        <dbReference type="PROSITE" id="PS50862"/>
    </source>
</evidence>
<feature type="region of interest" description="Disordered" evidence="15">
    <location>
        <begin position="168"/>
        <end position="187"/>
    </location>
</feature>
<evidence type="ECO:0000256" key="9">
    <source>
        <dbReference type="ARBA" id="ARBA00022840"/>
    </source>
</evidence>
<dbReference type="FunFam" id="3.40.50.800:FF:000001">
    <property type="entry name" value="Threonine--tRNA ligase"/>
    <property type="match status" value="1"/>
</dbReference>
<dbReference type="InterPro" id="IPR036621">
    <property type="entry name" value="Anticodon-bd_dom_sf"/>
</dbReference>
<evidence type="ECO:0000256" key="15">
    <source>
        <dbReference type="SAM" id="MobiDB-lite"/>
    </source>
</evidence>
<dbReference type="PROSITE" id="PS50862">
    <property type="entry name" value="AA_TRNA_LIGASE_II"/>
    <property type="match status" value="1"/>
</dbReference>
<dbReference type="InterPro" id="IPR002320">
    <property type="entry name" value="Thr-tRNA-ligase_IIa"/>
</dbReference>
<feature type="compositionally biased region" description="Low complexity" evidence="15">
    <location>
        <begin position="178"/>
        <end position="187"/>
    </location>
</feature>
<dbReference type="EMBL" id="RKMF01000002">
    <property type="protein sequence ID" value="ROZ64693.1"/>
    <property type="molecule type" value="Genomic_DNA"/>
</dbReference>
<protein>
    <recommendedName>
        <fullName evidence="14">Threonine--tRNA ligase</fullName>
        <ecNumber evidence="14">6.1.1.3</ecNumber>
    </recommendedName>
    <alternativeName>
        <fullName evidence="14">Threonyl-tRNA synthetase</fullName>
        <shortName evidence="14">ThrRS</shortName>
    </alternativeName>
</protein>
<keyword evidence="12 14" id="KW-0030">Aminoacyl-tRNA synthetase</keyword>
<comment type="cofactor">
    <cofactor evidence="14">
        <name>Zn(2+)</name>
        <dbReference type="ChEBI" id="CHEBI:29105"/>
    </cofactor>
    <text evidence="14">Binds 1 zinc ion per subunit.</text>
</comment>
<dbReference type="PANTHER" id="PTHR11451:SF44">
    <property type="entry name" value="THREONINE--TRNA LIGASE, CHLOROPLASTIC_MITOCHONDRIAL 2"/>
    <property type="match status" value="1"/>
</dbReference>
<dbReference type="InterPro" id="IPR033728">
    <property type="entry name" value="ThrRS_core"/>
</dbReference>
<evidence type="ECO:0000259" key="17">
    <source>
        <dbReference type="PROSITE" id="PS51880"/>
    </source>
</evidence>
<dbReference type="EC" id="6.1.1.3" evidence="14"/>
<proteinExistence type="inferred from homology"/>
<comment type="caution">
    <text evidence="18">The sequence shown here is derived from an EMBL/GenBank/DDBJ whole genome shotgun (WGS) entry which is preliminary data.</text>
</comment>
<comment type="subunit">
    <text evidence="14">Homodimer.</text>
</comment>
<dbReference type="InterPro" id="IPR045864">
    <property type="entry name" value="aa-tRNA-synth_II/BPL/LPL"/>
</dbReference>
<dbReference type="NCBIfam" id="TIGR00418">
    <property type="entry name" value="thrS"/>
    <property type="match status" value="1"/>
</dbReference>
<evidence type="ECO:0000256" key="10">
    <source>
        <dbReference type="ARBA" id="ARBA00022884"/>
    </source>
</evidence>